<keyword evidence="5" id="KW-1185">Reference proteome</keyword>
<proteinExistence type="predicted"/>
<reference evidence="4 5" key="1">
    <citation type="submission" date="2022-11" db="EMBL/GenBank/DDBJ databases">
        <title>Whole genome sequence of Eschrichtius robustus ER-17-0199.</title>
        <authorList>
            <person name="Bruniche-Olsen A."/>
            <person name="Black A.N."/>
            <person name="Fields C.J."/>
            <person name="Walden K."/>
            <person name="Dewoody J.A."/>
        </authorList>
    </citation>
    <scope>NUCLEOTIDE SEQUENCE [LARGE SCALE GENOMIC DNA]</scope>
    <source>
        <strain evidence="4">ER-17-0199</strain>
        <tissue evidence="4">Blubber</tissue>
    </source>
</reference>
<evidence type="ECO:0000313" key="5">
    <source>
        <dbReference type="Proteomes" id="UP001159641"/>
    </source>
</evidence>
<organism evidence="4 5">
    <name type="scientific">Eschrichtius robustus</name>
    <name type="common">California gray whale</name>
    <name type="synonym">Eschrichtius gibbosus</name>
    <dbReference type="NCBI Taxonomy" id="9764"/>
    <lineage>
        <taxon>Eukaryota</taxon>
        <taxon>Metazoa</taxon>
        <taxon>Chordata</taxon>
        <taxon>Craniata</taxon>
        <taxon>Vertebrata</taxon>
        <taxon>Euteleostomi</taxon>
        <taxon>Mammalia</taxon>
        <taxon>Eutheria</taxon>
        <taxon>Laurasiatheria</taxon>
        <taxon>Artiodactyla</taxon>
        <taxon>Whippomorpha</taxon>
        <taxon>Cetacea</taxon>
        <taxon>Mysticeti</taxon>
        <taxon>Eschrichtiidae</taxon>
        <taxon>Eschrichtius</taxon>
    </lineage>
</organism>
<dbReference type="Gene3D" id="2.130.10.10">
    <property type="entry name" value="YVTN repeat-like/Quinoprotein amine dehydrogenase"/>
    <property type="match status" value="1"/>
</dbReference>
<dbReference type="PANTHER" id="PTHR13720">
    <property type="entry name" value="WD-40 REPEAT PROTEIN"/>
    <property type="match status" value="1"/>
</dbReference>
<dbReference type="PANTHER" id="PTHR13720:SF33">
    <property type="entry name" value="HELP DOMAIN-CONTAINING PROTEIN"/>
    <property type="match status" value="1"/>
</dbReference>
<evidence type="ECO:0000259" key="3">
    <source>
        <dbReference type="Pfam" id="PF23414"/>
    </source>
</evidence>
<name>A0AB34GPT8_ESCRO</name>
<comment type="caution">
    <text evidence="4">The sequence shown here is derived from an EMBL/GenBank/DDBJ whole genome shotgun (WGS) entry which is preliminary data.</text>
</comment>
<sequence length="223" mass="24309">MQRLGNNTPKGESFGQERKLIGLAASHLQVSTGAYKRQVHEVPLGKQVTEATVIEKITWASWTSILGEEVIGIWPRNADKADVNCACVTHAGLNIVTGDDFGLVKLFDFPCTEKFAKHKRYFGHSAHVTNIRFSHDDKYVVSTGGDDCRYQPDSSGSAPRPSFHPLPSPPQVVFVWRCLEVPESSYLIAAAAASHRGGSDEVPPGRQLLGKAYDTAGRTSSKC</sequence>
<dbReference type="AlphaFoldDB" id="A0AB34GPT8"/>
<dbReference type="SUPFAM" id="SSF50978">
    <property type="entry name" value="WD40 repeat-like"/>
    <property type="match status" value="1"/>
</dbReference>
<dbReference type="Proteomes" id="UP001159641">
    <property type="component" value="Unassembled WGS sequence"/>
</dbReference>
<evidence type="ECO:0000313" key="4">
    <source>
        <dbReference type="EMBL" id="KAJ8781193.1"/>
    </source>
</evidence>
<dbReference type="InterPro" id="IPR015943">
    <property type="entry name" value="WD40/YVTN_repeat-like_dom_sf"/>
</dbReference>
<dbReference type="GO" id="GO:0008017">
    <property type="term" value="F:microtubule binding"/>
    <property type="evidence" value="ECO:0007669"/>
    <property type="project" value="TreeGrafter"/>
</dbReference>
<dbReference type="InterPro" id="IPR055442">
    <property type="entry name" value="Beta-prop_EML-like_2nd"/>
</dbReference>
<keyword evidence="1" id="KW-0853">WD repeat</keyword>
<evidence type="ECO:0000256" key="2">
    <source>
        <dbReference type="ARBA" id="ARBA00022737"/>
    </source>
</evidence>
<protein>
    <recommendedName>
        <fullName evidence="3">EML-like second beta-propeller domain-containing protein</fullName>
    </recommendedName>
</protein>
<keyword evidence="2" id="KW-0677">Repeat</keyword>
<gene>
    <name evidence="4" type="ORF">J1605_011177</name>
</gene>
<dbReference type="Pfam" id="PF23414">
    <property type="entry name" value="Beta-prop_EML_2"/>
    <property type="match status" value="1"/>
</dbReference>
<dbReference type="InterPro" id="IPR050630">
    <property type="entry name" value="WD_repeat_EMAP"/>
</dbReference>
<dbReference type="EMBL" id="JAIQCJ010002147">
    <property type="protein sequence ID" value="KAJ8781193.1"/>
    <property type="molecule type" value="Genomic_DNA"/>
</dbReference>
<evidence type="ECO:0000256" key="1">
    <source>
        <dbReference type="ARBA" id="ARBA00022574"/>
    </source>
</evidence>
<accession>A0AB34GPT8</accession>
<feature type="domain" description="EML-like second beta-propeller" evidence="3">
    <location>
        <begin position="26"/>
        <end position="148"/>
    </location>
</feature>
<dbReference type="InterPro" id="IPR036322">
    <property type="entry name" value="WD40_repeat_dom_sf"/>
</dbReference>